<dbReference type="Proteomes" id="UP000242317">
    <property type="component" value="Unassembled WGS sequence"/>
</dbReference>
<accession>A0A1G6KRP5</accession>
<keyword evidence="2" id="KW-0808">Transferase</keyword>
<dbReference type="AlphaFoldDB" id="A0A1G6KRP5"/>
<dbReference type="GO" id="GO:0016747">
    <property type="term" value="F:acyltransferase activity, transferring groups other than amino-acyl groups"/>
    <property type="evidence" value="ECO:0007669"/>
    <property type="project" value="InterPro"/>
</dbReference>
<organism evidence="2 3">
    <name type="scientific">Acinetobacter marinus</name>
    <dbReference type="NCBI Taxonomy" id="281375"/>
    <lineage>
        <taxon>Bacteria</taxon>
        <taxon>Pseudomonadati</taxon>
        <taxon>Pseudomonadota</taxon>
        <taxon>Gammaproteobacteria</taxon>
        <taxon>Moraxellales</taxon>
        <taxon>Moraxellaceae</taxon>
        <taxon>Acinetobacter</taxon>
    </lineage>
</organism>
<proteinExistence type="predicted"/>
<dbReference type="Pfam" id="PF00583">
    <property type="entry name" value="Acetyltransf_1"/>
    <property type="match status" value="1"/>
</dbReference>
<dbReference type="SUPFAM" id="SSF55729">
    <property type="entry name" value="Acyl-CoA N-acyltransferases (Nat)"/>
    <property type="match status" value="1"/>
</dbReference>
<evidence type="ECO:0000313" key="2">
    <source>
        <dbReference type="EMBL" id="SDC33508.1"/>
    </source>
</evidence>
<keyword evidence="3" id="KW-1185">Reference proteome</keyword>
<name>A0A1G6KRP5_9GAMM</name>
<dbReference type="CDD" id="cd04301">
    <property type="entry name" value="NAT_SF"/>
    <property type="match status" value="1"/>
</dbReference>
<sequence length="190" mass="20750">MLRLKLLFKIAMTDFMPNNATLLIRAEQDTDIKAIEQLTIAAFQSAEHTSHTEHLIVNALRQAEQLTVSLVAESAQRIVGHVGISPVTLSNNENDWYGLAPVSVLPQMQGQGIGKALVSTALEQLKMRGAKGCVVLGDPNYYQQFGFIAYLELLLADVPAEYFQALSFSGEIPTASVQYHDAFNVTGDAI</sequence>
<evidence type="ECO:0000313" key="3">
    <source>
        <dbReference type="Proteomes" id="UP000242317"/>
    </source>
</evidence>
<dbReference type="InterPro" id="IPR000182">
    <property type="entry name" value="GNAT_dom"/>
</dbReference>
<reference evidence="3" key="1">
    <citation type="submission" date="2016-09" db="EMBL/GenBank/DDBJ databases">
        <authorList>
            <person name="Varghese N."/>
            <person name="Submissions S."/>
        </authorList>
    </citation>
    <scope>NUCLEOTIDE SEQUENCE [LARGE SCALE GENOMIC DNA]</scope>
    <source>
        <strain evidence="3">ANC 3699</strain>
    </source>
</reference>
<dbReference type="Gene3D" id="3.40.630.30">
    <property type="match status" value="1"/>
</dbReference>
<dbReference type="PANTHER" id="PTHR43617">
    <property type="entry name" value="L-AMINO ACID N-ACETYLTRANSFERASE"/>
    <property type="match status" value="1"/>
</dbReference>
<gene>
    <name evidence="2" type="ORF">SAMN05421749_104155</name>
</gene>
<evidence type="ECO:0000259" key="1">
    <source>
        <dbReference type="PROSITE" id="PS51186"/>
    </source>
</evidence>
<protein>
    <submittedName>
        <fullName evidence="2">Putative acetyltransferase</fullName>
    </submittedName>
</protein>
<dbReference type="InterPro" id="IPR050276">
    <property type="entry name" value="MshD_Acetyltransferase"/>
</dbReference>
<dbReference type="PANTHER" id="PTHR43617:SF2">
    <property type="entry name" value="UPF0039 PROTEIN SLL0451"/>
    <property type="match status" value="1"/>
</dbReference>
<dbReference type="InterPro" id="IPR016181">
    <property type="entry name" value="Acyl_CoA_acyltransferase"/>
</dbReference>
<feature type="domain" description="N-acetyltransferase" evidence="1">
    <location>
        <begin position="22"/>
        <end position="167"/>
    </location>
</feature>
<dbReference type="PROSITE" id="PS51186">
    <property type="entry name" value="GNAT"/>
    <property type="match status" value="1"/>
</dbReference>
<dbReference type="EMBL" id="FMYK01000004">
    <property type="protein sequence ID" value="SDC33508.1"/>
    <property type="molecule type" value="Genomic_DNA"/>
</dbReference>